<organism evidence="2 4">
    <name type="scientific">Archangium gephyra</name>
    <dbReference type="NCBI Taxonomy" id="48"/>
    <lineage>
        <taxon>Bacteria</taxon>
        <taxon>Pseudomonadati</taxon>
        <taxon>Myxococcota</taxon>
        <taxon>Myxococcia</taxon>
        <taxon>Myxococcales</taxon>
        <taxon>Cystobacterineae</taxon>
        <taxon>Archangiaceae</taxon>
        <taxon>Archangium</taxon>
    </lineage>
</organism>
<dbReference type="KEGG" id="age:AA314_03943"/>
<accession>A0AAC8Q7B3</accession>
<dbReference type="AlphaFoldDB" id="A0AAC8Q7B3"/>
<evidence type="ECO:0000256" key="1">
    <source>
        <dbReference type="SAM" id="SignalP"/>
    </source>
</evidence>
<dbReference type="Gene3D" id="2.70.70.10">
    <property type="entry name" value="Glucose Permease (Domain IIA)"/>
    <property type="match status" value="1"/>
</dbReference>
<evidence type="ECO:0000313" key="3">
    <source>
        <dbReference type="EMBL" id="REG28753.1"/>
    </source>
</evidence>
<feature type="signal peptide" evidence="1">
    <location>
        <begin position="1"/>
        <end position="23"/>
    </location>
</feature>
<sequence>MNVKTMGRAAAVLVAGLAGAATAATANGPVCNTAATVSSTTYYACSGSSHTALDIGGVACGEPFYAPLVGSYYYKLYGGCAATCTGNTCNGGAGNYYVVTGTSGWDFRMLHLITDAYSASKTCNGCRLGQVGGTGSATSAHVHLDNRQYGTRKSSWYVSAGTTCGSSAYCGNVIGYPTL</sequence>
<name>A0AAC8Q7B3_9BACT</name>
<proteinExistence type="predicted"/>
<feature type="chain" id="PRO_5042026561" evidence="1">
    <location>
        <begin position="24"/>
        <end position="179"/>
    </location>
</feature>
<evidence type="ECO:0000313" key="5">
    <source>
        <dbReference type="Proteomes" id="UP000256345"/>
    </source>
</evidence>
<evidence type="ECO:0000313" key="2">
    <source>
        <dbReference type="EMBL" id="AKJ02317.1"/>
    </source>
</evidence>
<keyword evidence="5" id="KW-1185">Reference proteome</keyword>
<protein>
    <submittedName>
        <fullName evidence="2">Peptidase, M23/M37 family</fullName>
    </submittedName>
</protein>
<dbReference type="Proteomes" id="UP000256345">
    <property type="component" value="Unassembled WGS sequence"/>
</dbReference>
<dbReference type="Proteomes" id="UP000035579">
    <property type="component" value="Chromosome"/>
</dbReference>
<reference evidence="3 5" key="2">
    <citation type="submission" date="2018-08" db="EMBL/GenBank/DDBJ databases">
        <title>Genomic Encyclopedia of Archaeal and Bacterial Type Strains, Phase II (KMG-II): from individual species to whole genera.</title>
        <authorList>
            <person name="Goeker M."/>
        </authorList>
    </citation>
    <scope>NUCLEOTIDE SEQUENCE [LARGE SCALE GENOMIC DNA]</scope>
    <source>
        <strain evidence="3 5">DSM 2261</strain>
    </source>
</reference>
<evidence type="ECO:0000313" key="4">
    <source>
        <dbReference type="Proteomes" id="UP000035579"/>
    </source>
</evidence>
<dbReference type="EMBL" id="CP011509">
    <property type="protein sequence ID" value="AKJ02317.1"/>
    <property type="molecule type" value="Genomic_DNA"/>
</dbReference>
<dbReference type="InterPro" id="IPR011055">
    <property type="entry name" value="Dup_hybrid_motif"/>
</dbReference>
<dbReference type="EMBL" id="QUMU01000008">
    <property type="protein sequence ID" value="REG28753.1"/>
    <property type="molecule type" value="Genomic_DNA"/>
</dbReference>
<gene>
    <name evidence="2" type="ORF">AA314_03943</name>
    <name evidence="3" type="ORF">ATI61_108294</name>
</gene>
<dbReference type="RefSeq" id="WP_047856667.1">
    <property type="nucleotide sequence ID" value="NZ_CP011509.1"/>
</dbReference>
<keyword evidence="1" id="KW-0732">Signal</keyword>
<reference evidence="2 4" key="1">
    <citation type="submission" date="2015-05" db="EMBL/GenBank/DDBJ databases">
        <title>Genome assembly of Archangium gephyra DSM 2261.</title>
        <authorList>
            <person name="Sharma G."/>
            <person name="Subramanian S."/>
        </authorList>
    </citation>
    <scope>NUCLEOTIDE SEQUENCE [LARGE SCALE GENOMIC DNA]</scope>
    <source>
        <strain evidence="2 4">DSM 2261</strain>
    </source>
</reference>